<name>A0A251S2Q0_HELAN</name>
<evidence type="ECO:0000313" key="3">
    <source>
        <dbReference type="Proteomes" id="UP000215914"/>
    </source>
</evidence>
<dbReference type="Gene3D" id="3.80.10.10">
    <property type="entry name" value="Ribonuclease Inhibitor"/>
    <property type="match status" value="2"/>
</dbReference>
<reference evidence="3" key="1">
    <citation type="journal article" date="2017" name="Nature">
        <title>The sunflower genome provides insights into oil metabolism, flowering and Asterid evolution.</title>
        <authorList>
            <person name="Badouin H."/>
            <person name="Gouzy J."/>
            <person name="Grassa C.J."/>
            <person name="Murat F."/>
            <person name="Staton S.E."/>
            <person name="Cottret L."/>
            <person name="Lelandais-Briere C."/>
            <person name="Owens G.L."/>
            <person name="Carrere S."/>
            <person name="Mayjonade B."/>
            <person name="Legrand L."/>
            <person name="Gill N."/>
            <person name="Kane N.C."/>
            <person name="Bowers J.E."/>
            <person name="Hubner S."/>
            <person name="Bellec A."/>
            <person name="Berard A."/>
            <person name="Berges H."/>
            <person name="Blanchet N."/>
            <person name="Boniface M.C."/>
            <person name="Brunel D."/>
            <person name="Catrice O."/>
            <person name="Chaidir N."/>
            <person name="Claudel C."/>
            <person name="Donnadieu C."/>
            <person name="Faraut T."/>
            <person name="Fievet G."/>
            <person name="Helmstetter N."/>
            <person name="King M."/>
            <person name="Knapp S.J."/>
            <person name="Lai Z."/>
            <person name="Le Paslier M.C."/>
            <person name="Lippi Y."/>
            <person name="Lorenzon L."/>
            <person name="Mandel J.R."/>
            <person name="Marage G."/>
            <person name="Marchand G."/>
            <person name="Marquand E."/>
            <person name="Bret-Mestries E."/>
            <person name="Morien E."/>
            <person name="Nambeesan S."/>
            <person name="Nguyen T."/>
            <person name="Pegot-Espagnet P."/>
            <person name="Pouilly N."/>
            <person name="Raftis F."/>
            <person name="Sallet E."/>
            <person name="Schiex T."/>
            <person name="Thomas J."/>
            <person name="Vandecasteele C."/>
            <person name="Vares D."/>
            <person name="Vear F."/>
            <person name="Vautrin S."/>
            <person name="Crespi M."/>
            <person name="Mangin B."/>
            <person name="Burke J.M."/>
            <person name="Salse J."/>
            <person name="Munos S."/>
            <person name="Vincourt P."/>
            <person name="Rieseberg L.H."/>
            <person name="Langlade N.B."/>
        </authorList>
    </citation>
    <scope>NUCLEOTIDE SEQUENCE [LARGE SCALE GENOMIC DNA]</scope>
    <source>
        <strain evidence="3">cv. SF193</strain>
    </source>
</reference>
<evidence type="ECO:0000313" key="2">
    <source>
        <dbReference type="EMBL" id="OTF92985.1"/>
    </source>
</evidence>
<gene>
    <name evidence="2" type="ORF">HannXRQ_Chr16g0527951</name>
</gene>
<dbReference type="SUPFAM" id="SSF52047">
    <property type="entry name" value="RNI-like"/>
    <property type="match status" value="2"/>
</dbReference>
<dbReference type="Pfam" id="PF00646">
    <property type="entry name" value="F-box"/>
    <property type="match status" value="2"/>
</dbReference>
<sequence length="996" mass="114079">MPDIVITHILDRLPVQDAVKTGILSKNWRFKWTMLSRLVFDEDFYLYLILKTNYESKFGRIISRLLLHLRGAITKFVLYIDERCYSALDDEDIASWFSFLSRKGVKDLTVTKTNGEPLNLPSHLFSCLELKHLKLFYCRLDPPVDFRGFPNLLSLESGLLHFESSKFGEFITQCPLLEILNMRYRRFFLDILNTRYQRHSLEEMGMDIISVGKVKLAEIANAANIKILSVSLCDTVPSTKFSSIFQLVGLLPKLHKLNLDFVRCKDKFTEVGAKKRFLTTHPCLKTLTLSTIDLCDGIMLSCALELIRNFPNVQTLEITATRDWVGILDDYPNDPTPAAATCSRDLDNDTMGLLQLQSAVFTQFKVRTGILSRNWRFKWTMLTQLKFNEEFFVYLMKTKGENSLGKIVSRLLLHLNGAVTKSVLVPALLDVEDIHHLILFLSRKGIKDLTITDWSKPQVNCRLTEGGAQKKFPIAFPSLKAFKVTRIDTGNGSMLSCALEIIRHFPNLQIFEIAHVSEHISIPFPIPEVEVTMMELRRVVFALFKGSENEVCLIKYFLACSPSLKKIVVHRDWFLGSDEQLIFTKKLIMELIHGTRKASKFAPQDFISSMPDNVVTNILDRLPVQYAVRTSILSRNWRFKWTMLSQLVFDHFFCRYLTRRKGENNCGGIISRLLLHIKGVIEKFVLSMGEVKDINDVENINHWILFLSTKGIKDLTLAISMNETQVKLPTHLFACLELKHLNLTNCWFHPPHSFHGFPNLLSLKLSIVQFESSELGEILARCPSLEILDMRLLFYKSKVKVVDIAKSKNMKILSLSLRNIDDVMISSSTIFELVGSLPKLQVLDLDFQDQFKVGISCVFEGGVRMRFPTSCLKALNLSRIDLGNVILLSCVFEMVRHFPNLQTLEITAVKRDAHPIPNPIPEVEYNTTGLRSVVFRYFAGSENEVCLIKYILACSPFLEKIVIHSHWSLASDERLMFTMKLLKLRRASTVAEIDFD</sequence>
<dbReference type="InterPro" id="IPR036047">
    <property type="entry name" value="F-box-like_dom_sf"/>
</dbReference>
<dbReference type="AlphaFoldDB" id="A0A251S2Q0"/>
<dbReference type="PANTHER" id="PTHR31639:SF312">
    <property type="entry name" value="CYCLIN-LIKE F-BOX"/>
    <property type="match status" value="1"/>
</dbReference>
<protein>
    <submittedName>
        <fullName evidence="2">Putative F-box domain, FBD domain, Leucine-rich repeat domain, L domain-like protein</fullName>
    </submittedName>
</protein>
<organism evidence="2 3">
    <name type="scientific">Helianthus annuus</name>
    <name type="common">Common sunflower</name>
    <dbReference type="NCBI Taxonomy" id="4232"/>
    <lineage>
        <taxon>Eukaryota</taxon>
        <taxon>Viridiplantae</taxon>
        <taxon>Streptophyta</taxon>
        <taxon>Embryophyta</taxon>
        <taxon>Tracheophyta</taxon>
        <taxon>Spermatophyta</taxon>
        <taxon>Magnoliopsida</taxon>
        <taxon>eudicotyledons</taxon>
        <taxon>Gunneridae</taxon>
        <taxon>Pentapetalae</taxon>
        <taxon>asterids</taxon>
        <taxon>campanulids</taxon>
        <taxon>Asterales</taxon>
        <taxon>Asteraceae</taxon>
        <taxon>Asteroideae</taxon>
        <taxon>Heliantheae alliance</taxon>
        <taxon>Heliantheae</taxon>
        <taxon>Helianthus</taxon>
    </lineage>
</organism>
<feature type="domain" description="F-box" evidence="1">
    <location>
        <begin position="1"/>
        <end position="48"/>
    </location>
</feature>
<dbReference type="InterPro" id="IPR001810">
    <property type="entry name" value="F-box_dom"/>
</dbReference>
<dbReference type="Pfam" id="PF24758">
    <property type="entry name" value="LRR_At5g56370"/>
    <property type="match status" value="2"/>
</dbReference>
<accession>A0A251S2Q0</accession>
<proteinExistence type="predicted"/>
<keyword evidence="3" id="KW-1185">Reference proteome</keyword>
<dbReference type="SUPFAM" id="SSF81383">
    <property type="entry name" value="F-box domain"/>
    <property type="match status" value="2"/>
</dbReference>
<dbReference type="PANTHER" id="PTHR31639">
    <property type="entry name" value="F-BOX PROTEIN-LIKE"/>
    <property type="match status" value="1"/>
</dbReference>
<dbReference type="EMBL" id="CM007905">
    <property type="protein sequence ID" value="OTF92985.1"/>
    <property type="molecule type" value="Genomic_DNA"/>
</dbReference>
<dbReference type="InParanoid" id="A0A251S2Q0"/>
<evidence type="ECO:0000259" key="1">
    <source>
        <dbReference type="PROSITE" id="PS50181"/>
    </source>
</evidence>
<dbReference type="InterPro" id="IPR032675">
    <property type="entry name" value="LRR_dom_sf"/>
</dbReference>
<dbReference type="SMART" id="SM00256">
    <property type="entry name" value="FBOX"/>
    <property type="match status" value="2"/>
</dbReference>
<feature type="domain" description="F-box" evidence="1">
    <location>
        <begin position="604"/>
        <end position="656"/>
    </location>
</feature>
<dbReference type="InterPro" id="IPR006566">
    <property type="entry name" value="FBD"/>
</dbReference>
<dbReference type="PROSITE" id="PS50181">
    <property type="entry name" value="FBOX"/>
    <property type="match status" value="2"/>
</dbReference>
<dbReference type="SMART" id="SM00579">
    <property type="entry name" value="FBD"/>
    <property type="match status" value="1"/>
</dbReference>
<dbReference type="Proteomes" id="UP000215914">
    <property type="component" value="Chromosome 16"/>
</dbReference>
<dbReference type="InterPro" id="IPR055411">
    <property type="entry name" value="LRR_FXL15/At3g58940/PEG3-like"/>
</dbReference>
<dbReference type="OMA" id="YIDERCY"/>